<name>A0A8H4FJL6_COLGL</name>
<reference evidence="3" key="1">
    <citation type="journal article" date="2020" name="Phytopathology">
        <title>Genome sequence and comparative analysis of Colletotrichum gloeosporioides isolated from Liriodendron leaves.</title>
        <authorList>
            <person name="Fu F.F."/>
            <person name="Hao Z."/>
            <person name="Wang P."/>
            <person name="Lu Y."/>
            <person name="Xue L.J."/>
            <person name="Wei G."/>
            <person name="Tian Y."/>
            <person name="Baishi H."/>
            <person name="Xu H."/>
            <person name="Shi J."/>
            <person name="Cheng T."/>
            <person name="Wang G."/>
            <person name="Yi Y."/>
            <person name="Chen J."/>
        </authorList>
    </citation>
    <scope>NUCLEOTIDE SEQUENCE</scope>
    <source>
        <strain evidence="3">Lc1</strain>
    </source>
</reference>
<dbReference type="InterPro" id="IPR051397">
    <property type="entry name" value="Zn-ADH-like_protein"/>
</dbReference>
<dbReference type="Pfam" id="PF00107">
    <property type="entry name" value="ADH_zinc_N"/>
    <property type="match status" value="1"/>
</dbReference>
<sequence length="380" mass="40466">MTPIPSQMRAIHLLSPGRATLASLPTPSPRSGAILIRILTVYVQSNTVDILNASHPLYELPYPVVPGTNAIGRVAALSPDTTAFKEGDLVLLDSFIRARDDPWNVQILWGANAGITPASKEFLKGNWRDGCMAEYALAPLENVHGLDEMRLTDSPSNHGLGYTIPELLYLVSCIIVYGGLKGIGLQPGERIIVTPATGASSGAAVAVAHAMGANVIAASRSDSKLATLKASIPTSPGRRPFETVVMTDDVEKDAAALRAFGPVDAVIDMSPPAATGSQHIRSAVLALRAYGRVSLMGGRADESLPFPWLTVLANNLTIKGQFMYKRKDVKELINLAESGLLKMGKEAGHEVEEFPLEKWEAAVDFAAKNAGHGKMTCIVP</sequence>
<dbReference type="EMBL" id="WVTB01000049">
    <property type="protein sequence ID" value="KAF3804632.1"/>
    <property type="molecule type" value="Genomic_DNA"/>
</dbReference>
<dbReference type="SUPFAM" id="SSF51735">
    <property type="entry name" value="NAD(P)-binding Rossmann-fold domains"/>
    <property type="match status" value="1"/>
</dbReference>
<evidence type="ECO:0000259" key="1">
    <source>
        <dbReference type="Pfam" id="PF00107"/>
    </source>
</evidence>
<comment type="caution">
    <text evidence="3">The sequence shown here is derived from an EMBL/GenBank/DDBJ whole genome shotgun (WGS) entry which is preliminary data.</text>
</comment>
<dbReference type="InterPro" id="IPR036291">
    <property type="entry name" value="NAD(P)-bd_dom_sf"/>
</dbReference>
<dbReference type="Pfam" id="PF08240">
    <property type="entry name" value="ADH_N"/>
    <property type="match status" value="1"/>
</dbReference>
<accession>A0A8H4FJL6</accession>
<dbReference type="Gene3D" id="3.40.50.720">
    <property type="entry name" value="NAD(P)-binding Rossmann-like Domain"/>
    <property type="match status" value="1"/>
</dbReference>
<feature type="domain" description="Alcohol dehydrogenase-like N-terminal" evidence="2">
    <location>
        <begin position="32"/>
        <end position="146"/>
    </location>
</feature>
<dbReference type="GO" id="GO:0016491">
    <property type="term" value="F:oxidoreductase activity"/>
    <property type="evidence" value="ECO:0007669"/>
    <property type="project" value="TreeGrafter"/>
</dbReference>
<gene>
    <name evidence="3" type="ORF">GCG54_00012120</name>
</gene>
<dbReference type="GeneID" id="69019243"/>
<feature type="domain" description="Alcohol dehydrogenase-like C-terminal" evidence="1">
    <location>
        <begin position="203"/>
        <end position="337"/>
    </location>
</feature>
<dbReference type="AlphaFoldDB" id="A0A8H4FJL6"/>
<dbReference type="PANTHER" id="PTHR43677">
    <property type="entry name" value="SHORT-CHAIN DEHYDROGENASE/REDUCTASE"/>
    <property type="match status" value="1"/>
</dbReference>
<proteinExistence type="predicted"/>
<dbReference type="GO" id="GO:0005739">
    <property type="term" value="C:mitochondrion"/>
    <property type="evidence" value="ECO:0007669"/>
    <property type="project" value="TreeGrafter"/>
</dbReference>
<dbReference type="RefSeq" id="XP_045263791.1">
    <property type="nucleotide sequence ID" value="XM_045412007.1"/>
</dbReference>
<evidence type="ECO:0000313" key="3">
    <source>
        <dbReference type="EMBL" id="KAF3804632.1"/>
    </source>
</evidence>
<dbReference type="InterPro" id="IPR013149">
    <property type="entry name" value="ADH-like_C"/>
</dbReference>
<evidence type="ECO:0008006" key="5">
    <source>
        <dbReference type="Google" id="ProtNLM"/>
    </source>
</evidence>
<keyword evidence="4" id="KW-1185">Reference proteome</keyword>
<dbReference type="SUPFAM" id="SSF50129">
    <property type="entry name" value="GroES-like"/>
    <property type="match status" value="1"/>
</dbReference>
<dbReference type="InterPro" id="IPR013154">
    <property type="entry name" value="ADH-like_N"/>
</dbReference>
<dbReference type="Gene3D" id="3.90.180.10">
    <property type="entry name" value="Medium-chain alcohol dehydrogenases, catalytic domain"/>
    <property type="match status" value="1"/>
</dbReference>
<protein>
    <recommendedName>
        <fullName evidence="5">Alcohol dehydrogenase</fullName>
    </recommendedName>
</protein>
<dbReference type="InterPro" id="IPR011032">
    <property type="entry name" value="GroES-like_sf"/>
</dbReference>
<dbReference type="CDD" id="cd05188">
    <property type="entry name" value="MDR"/>
    <property type="match status" value="1"/>
</dbReference>
<reference evidence="3" key="2">
    <citation type="submission" date="2020-03" db="EMBL/GenBank/DDBJ databases">
        <authorList>
            <person name="Fu F.-F."/>
            <person name="Chen J."/>
        </authorList>
    </citation>
    <scope>NUCLEOTIDE SEQUENCE</scope>
    <source>
        <strain evidence="3">Lc1</strain>
    </source>
</reference>
<dbReference type="Proteomes" id="UP000613401">
    <property type="component" value="Unassembled WGS sequence"/>
</dbReference>
<organism evidence="3 4">
    <name type="scientific">Colletotrichum gloeosporioides</name>
    <name type="common">Anthracnose fungus</name>
    <name type="synonym">Glomerella cingulata</name>
    <dbReference type="NCBI Taxonomy" id="474922"/>
    <lineage>
        <taxon>Eukaryota</taxon>
        <taxon>Fungi</taxon>
        <taxon>Dikarya</taxon>
        <taxon>Ascomycota</taxon>
        <taxon>Pezizomycotina</taxon>
        <taxon>Sordariomycetes</taxon>
        <taxon>Hypocreomycetidae</taxon>
        <taxon>Glomerellales</taxon>
        <taxon>Glomerellaceae</taxon>
        <taxon>Colletotrichum</taxon>
        <taxon>Colletotrichum gloeosporioides species complex</taxon>
    </lineage>
</organism>
<evidence type="ECO:0000259" key="2">
    <source>
        <dbReference type="Pfam" id="PF08240"/>
    </source>
</evidence>
<evidence type="ECO:0000313" key="4">
    <source>
        <dbReference type="Proteomes" id="UP000613401"/>
    </source>
</evidence>
<dbReference type="PANTHER" id="PTHR43677:SF4">
    <property type="entry name" value="QUINONE OXIDOREDUCTASE-LIKE PROTEIN 2"/>
    <property type="match status" value="1"/>
</dbReference>